<accession>A0A0F9EBN7</accession>
<dbReference type="SUPFAM" id="SSF51445">
    <property type="entry name" value="(Trans)glycosidases"/>
    <property type="match status" value="1"/>
</dbReference>
<dbReference type="GO" id="GO:0009253">
    <property type="term" value="P:peptidoglycan catabolic process"/>
    <property type="evidence" value="ECO:0007669"/>
    <property type="project" value="InterPro"/>
</dbReference>
<proteinExistence type="inferred from homology"/>
<organism evidence="2">
    <name type="scientific">marine sediment metagenome</name>
    <dbReference type="NCBI Taxonomy" id="412755"/>
    <lineage>
        <taxon>unclassified sequences</taxon>
        <taxon>metagenomes</taxon>
        <taxon>ecological metagenomes</taxon>
    </lineage>
</organism>
<comment type="caution">
    <text evidence="2">The sequence shown here is derived from an EMBL/GenBank/DDBJ whole genome shotgun (WGS) entry which is preliminary data.</text>
</comment>
<evidence type="ECO:0000313" key="2">
    <source>
        <dbReference type="EMBL" id="KKL71473.1"/>
    </source>
</evidence>
<dbReference type="InterPro" id="IPR017853">
    <property type="entry name" value="GH"/>
</dbReference>
<dbReference type="PROSITE" id="PS51904">
    <property type="entry name" value="GLYCOSYL_HYDROL_F25_2"/>
    <property type="match status" value="1"/>
</dbReference>
<protein>
    <submittedName>
        <fullName evidence="2">Uncharacterized protein</fullName>
    </submittedName>
</protein>
<feature type="non-terminal residue" evidence="2">
    <location>
        <position position="244"/>
    </location>
</feature>
<dbReference type="Gene3D" id="3.20.20.80">
    <property type="entry name" value="Glycosidases"/>
    <property type="match status" value="1"/>
</dbReference>
<gene>
    <name evidence="2" type="ORF">LCGC14_2094600</name>
</gene>
<dbReference type="AlphaFoldDB" id="A0A0F9EBN7"/>
<sequence length="244" mass="27092">MRGLDLSFSKPSVQWWHDRRSEGYEVAVQDVWTGGFASNDGIKAVAETNLRNARLAGFRVAAYANASPPDWWPLVTQMTHIRANMGGEWDRVKDVVVDVEIPGITKARVMELADGLEAVGKVADVLYTGRWFWVGHMGNSKDPAWRRFRLWSAHYDWNPDIDFGNSPYGPWTLADVIGEQYQGSTNVAGGTVDLNTFMDSWMAVAPSPTPEPTPEPSPIEEDIVGKIADSMHATGLEIERQMAA</sequence>
<reference evidence="2" key="1">
    <citation type="journal article" date="2015" name="Nature">
        <title>Complex archaea that bridge the gap between prokaryotes and eukaryotes.</title>
        <authorList>
            <person name="Spang A."/>
            <person name="Saw J.H."/>
            <person name="Jorgensen S.L."/>
            <person name="Zaremba-Niedzwiedzka K."/>
            <person name="Martijn J."/>
            <person name="Lind A.E."/>
            <person name="van Eijk R."/>
            <person name="Schleper C."/>
            <person name="Guy L."/>
            <person name="Ettema T.J."/>
        </authorList>
    </citation>
    <scope>NUCLEOTIDE SEQUENCE</scope>
</reference>
<dbReference type="InterPro" id="IPR002053">
    <property type="entry name" value="Glyco_hydro_25"/>
</dbReference>
<dbReference type="GO" id="GO:0016998">
    <property type="term" value="P:cell wall macromolecule catabolic process"/>
    <property type="evidence" value="ECO:0007669"/>
    <property type="project" value="InterPro"/>
</dbReference>
<name>A0A0F9EBN7_9ZZZZ</name>
<evidence type="ECO:0000256" key="1">
    <source>
        <dbReference type="ARBA" id="ARBA00010646"/>
    </source>
</evidence>
<comment type="similarity">
    <text evidence="1">Belongs to the glycosyl hydrolase 25 family.</text>
</comment>
<dbReference type="GO" id="GO:0003796">
    <property type="term" value="F:lysozyme activity"/>
    <property type="evidence" value="ECO:0007669"/>
    <property type="project" value="InterPro"/>
</dbReference>
<dbReference type="Pfam" id="PF01183">
    <property type="entry name" value="Glyco_hydro_25"/>
    <property type="match status" value="1"/>
</dbReference>
<dbReference type="EMBL" id="LAZR01025584">
    <property type="protein sequence ID" value="KKL71473.1"/>
    <property type="molecule type" value="Genomic_DNA"/>
</dbReference>